<dbReference type="Gene3D" id="1.10.3410.10">
    <property type="entry name" value="putative deoxyguanosinetriphosphate triphosphohydrolase like domain"/>
    <property type="match status" value="1"/>
</dbReference>
<dbReference type="InterPro" id="IPR003607">
    <property type="entry name" value="HD/PDEase_dom"/>
</dbReference>
<sequence length="461" mass="52529">MLSWEKLLNPVRRKDLHGSSETIGTASKRTEIERDYDRILFATPTRRLADKTQVFPMEENDSVRTRLTHSHEVSNLARGIGIQLAFEHAERVFGPDHEKLNVKRNIPPLLAAVGLAHDLGNPPFGHQGELAMQQWFAERNDENFDPDFLEFDGNAQTFRLLTRLQVLNDQFGLNLTLATLAALLKYPSIYGSENKGGFKKAGIFKSERSIVQEVWEHTGLSEGIRHPLAYIMEACDDIAYSVIDAEDTVKKGYASFYDLMDYLDSNSHQDEVIERVITSSKRKNEEFRRENLSSRELNDISMQMFRVTAISEMVNSAISVFVDKVDDIMSGEIAPGFEIIKNSSCHHLCATTKKFDFHFGFQHKDVLKLELQGSNHIKSMMDMLWDAVSKGESRDHPFERYVFGAISENYRRVYKDAVTTGGHENPNYPKAQLICDALSGMTESYLIKKHNEFRSLTGFSQ</sequence>
<accession>A0ABV7TB75</accession>
<dbReference type="EMBL" id="JBHRXZ010000029">
    <property type="protein sequence ID" value="MFC3609517.1"/>
    <property type="molecule type" value="Genomic_DNA"/>
</dbReference>
<dbReference type="InterPro" id="IPR006261">
    <property type="entry name" value="dGTPase"/>
</dbReference>
<comment type="caution">
    <text evidence="3">The sequence shown here is derived from an EMBL/GenBank/DDBJ whole genome shotgun (WGS) entry which is preliminary data.</text>
</comment>
<gene>
    <name evidence="3" type="ORF">ACFOMF_17225</name>
</gene>
<protein>
    <submittedName>
        <fullName evidence="3">Deoxyguanosinetriphosphate triphosphohydrolase family protein</fullName>
    </submittedName>
</protein>
<name>A0ABV7TB75_9GAMM</name>
<keyword evidence="1" id="KW-0378">Hydrolase</keyword>
<reference evidence="4" key="1">
    <citation type="journal article" date="2019" name="Int. J. Syst. Evol. Microbiol.">
        <title>The Global Catalogue of Microorganisms (GCM) 10K type strain sequencing project: providing services to taxonomists for standard genome sequencing and annotation.</title>
        <authorList>
            <consortium name="The Broad Institute Genomics Platform"/>
            <consortium name="The Broad Institute Genome Sequencing Center for Infectious Disease"/>
            <person name="Wu L."/>
            <person name="Ma J."/>
        </authorList>
    </citation>
    <scope>NUCLEOTIDE SEQUENCE [LARGE SCALE GENOMIC DNA]</scope>
    <source>
        <strain evidence="4">KCTC 42447</strain>
    </source>
</reference>
<organism evidence="3 4">
    <name type="scientific">Stutzerimonas tarimensis</name>
    <dbReference type="NCBI Taxonomy" id="1507735"/>
    <lineage>
        <taxon>Bacteria</taxon>
        <taxon>Pseudomonadati</taxon>
        <taxon>Pseudomonadota</taxon>
        <taxon>Gammaproteobacteria</taxon>
        <taxon>Pseudomonadales</taxon>
        <taxon>Pseudomonadaceae</taxon>
        <taxon>Stutzerimonas</taxon>
    </lineage>
</organism>
<dbReference type="Gene3D" id="1.10.3210.10">
    <property type="entry name" value="Hypothetical protein af1432"/>
    <property type="match status" value="1"/>
</dbReference>
<feature type="domain" description="HD/PDEase" evidence="2">
    <location>
        <begin position="62"/>
        <end position="250"/>
    </location>
</feature>
<dbReference type="RefSeq" id="WP_386367190.1">
    <property type="nucleotide sequence ID" value="NZ_JBHRXZ010000029.1"/>
</dbReference>
<evidence type="ECO:0000313" key="4">
    <source>
        <dbReference type="Proteomes" id="UP001595630"/>
    </source>
</evidence>
<dbReference type="InterPro" id="IPR027432">
    <property type="entry name" value="dGTP_triphosphohydrolase_C"/>
</dbReference>
<dbReference type="InterPro" id="IPR023293">
    <property type="entry name" value="dGTP_triP_hydro_central_sf"/>
</dbReference>
<dbReference type="SUPFAM" id="SSF109604">
    <property type="entry name" value="HD-domain/PDEase-like"/>
    <property type="match status" value="1"/>
</dbReference>
<dbReference type="PANTHER" id="PTHR11373">
    <property type="entry name" value="DEOXYNUCLEOSIDE TRIPHOSPHATE TRIPHOSPHOHYDROLASE"/>
    <property type="match status" value="1"/>
</dbReference>
<evidence type="ECO:0000313" key="3">
    <source>
        <dbReference type="EMBL" id="MFC3609517.1"/>
    </source>
</evidence>
<dbReference type="Gene3D" id="1.10.3550.10">
    <property type="entry name" value="eoxyguanosinetriphosphate triphosphohydrolase domain-like"/>
    <property type="match status" value="1"/>
</dbReference>
<dbReference type="Proteomes" id="UP001595630">
    <property type="component" value="Unassembled WGS sequence"/>
</dbReference>
<keyword evidence="4" id="KW-1185">Reference proteome</keyword>
<dbReference type="NCBIfam" id="TIGR01353">
    <property type="entry name" value="dGTP_triPase"/>
    <property type="match status" value="1"/>
</dbReference>
<dbReference type="SMART" id="SM00471">
    <property type="entry name" value="HDc"/>
    <property type="match status" value="1"/>
</dbReference>
<proteinExistence type="predicted"/>
<dbReference type="PANTHER" id="PTHR11373:SF32">
    <property type="entry name" value="DEOXYGUANOSINETRIPHOSPHATE TRIPHOSPHOHYDROLASE"/>
    <property type="match status" value="1"/>
</dbReference>
<evidence type="ECO:0000259" key="2">
    <source>
        <dbReference type="SMART" id="SM00471"/>
    </source>
</evidence>
<evidence type="ECO:0000256" key="1">
    <source>
        <dbReference type="ARBA" id="ARBA00022801"/>
    </source>
</evidence>
<dbReference type="InterPro" id="IPR050135">
    <property type="entry name" value="dGTPase-like"/>
</dbReference>